<name>A0ACC1K619_9FUNG</name>
<dbReference type="EMBL" id="JANBUJ010000126">
    <property type="protein sequence ID" value="KAJ2774183.1"/>
    <property type="molecule type" value="Genomic_DNA"/>
</dbReference>
<keyword evidence="2" id="KW-1185">Reference proteome</keyword>
<proteinExistence type="predicted"/>
<organism evidence="1 2">
    <name type="scientific">Coemansia nantahalensis</name>
    <dbReference type="NCBI Taxonomy" id="2789366"/>
    <lineage>
        <taxon>Eukaryota</taxon>
        <taxon>Fungi</taxon>
        <taxon>Fungi incertae sedis</taxon>
        <taxon>Zoopagomycota</taxon>
        <taxon>Kickxellomycotina</taxon>
        <taxon>Kickxellomycetes</taxon>
        <taxon>Kickxellales</taxon>
        <taxon>Kickxellaceae</taxon>
        <taxon>Coemansia</taxon>
    </lineage>
</organism>
<sequence length="268" mass="29279">MAPIGTVYGPTANARNYKVRIAAQLAGVEVASTPDFQFGVDNQTPEYLAKNPSGKVPAFVGADGYTLYDSSAIAMYLASKGANSAALLGQTEEERGQVLQYVFFAESDLMPAVAGTLYPVLGFRPMIKPAHQAAEEQLVRLLGVLNNVLLDKTYLVGERLTIADVIVAADLLMVFEYYLTAEDRKQFRNLTRYFKTIAGQTAFKAVAGQAKLCTERAQAAAPAKKEKKEKKEQQPKPAKKAEKKAEKEVDEEEEEEAPAPKPKSKLDL</sequence>
<comment type="caution">
    <text evidence="1">The sequence shown here is derived from an EMBL/GenBank/DDBJ whole genome shotgun (WGS) entry which is preliminary data.</text>
</comment>
<evidence type="ECO:0000313" key="2">
    <source>
        <dbReference type="Proteomes" id="UP001140234"/>
    </source>
</evidence>
<accession>A0ACC1K619</accession>
<evidence type="ECO:0000313" key="1">
    <source>
        <dbReference type="EMBL" id="KAJ2774183.1"/>
    </source>
</evidence>
<keyword evidence="1" id="KW-0648">Protein biosynthesis</keyword>
<reference evidence="1" key="1">
    <citation type="submission" date="2022-07" db="EMBL/GenBank/DDBJ databases">
        <title>Phylogenomic reconstructions and comparative analyses of Kickxellomycotina fungi.</title>
        <authorList>
            <person name="Reynolds N.K."/>
            <person name="Stajich J.E."/>
            <person name="Barry K."/>
            <person name="Grigoriev I.V."/>
            <person name="Crous P."/>
            <person name="Smith M.E."/>
        </authorList>
    </citation>
    <scope>NUCLEOTIDE SEQUENCE</scope>
    <source>
        <strain evidence="1">CBS 109366</strain>
    </source>
</reference>
<dbReference type="Proteomes" id="UP001140234">
    <property type="component" value="Unassembled WGS sequence"/>
</dbReference>
<keyword evidence="1" id="KW-0251">Elongation factor</keyword>
<feature type="non-terminal residue" evidence="1">
    <location>
        <position position="268"/>
    </location>
</feature>
<protein>
    <submittedName>
        <fullName evidence="1">Elongation factor 1-gamma</fullName>
    </submittedName>
</protein>
<gene>
    <name evidence="1" type="primary">EEF1G</name>
    <name evidence="1" type="ORF">IWQ57_000943</name>
</gene>